<dbReference type="FunFam" id="3.40.50.2000:FF:000153">
    <property type="entry name" value="Alpha-1,4 glucan phosphorylase"/>
    <property type="match status" value="1"/>
</dbReference>
<comment type="function">
    <text evidence="7">Allosteric enzyme that catalyzes the rate-limiting step in glycogen catabolism, the phosphorolytic cleavage of glycogen to produce glucose-1-phosphate, and plays a central role in maintaining cellular and organismal glucose homeostasis.</text>
</comment>
<evidence type="ECO:0000256" key="2">
    <source>
        <dbReference type="ARBA" id="ARBA00006047"/>
    </source>
</evidence>
<reference evidence="8" key="1">
    <citation type="submission" date="2021-02" db="EMBL/GenBank/DDBJ databases">
        <authorList>
            <person name="Nowell W R."/>
        </authorList>
    </citation>
    <scope>NUCLEOTIDE SEQUENCE</scope>
</reference>
<evidence type="ECO:0000313" key="9">
    <source>
        <dbReference type="Proteomes" id="UP000681720"/>
    </source>
</evidence>
<dbReference type="GO" id="GO:0005980">
    <property type="term" value="P:glycogen catabolic process"/>
    <property type="evidence" value="ECO:0007669"/>
    <property type="project" value="TreeGrafter"/>
</dbReference>
<dbReference type="Gene3D" id="3.40.50.2000">
    <property type="entry name" value="Glycogen Phosphorylase B"/>
    <property type="match status" value="1"/>
</dbReference>
<sequence>MPYDTPVPGFNNNVVNTLRLWSAKAAQKFNFQFFNDGDYLNAVSDQSLAENVTRVLYPNDNYKQGKELRLKQEYFLVAATLSDIIRRYKHSKFGSALTTRDDFSTFPDKVAIQLNDTHPALTIAELMRLLLDMEGLPWDKAFDITKRACAYTNHTLMPEAVERWSVGLLQHVLPRHLQIIFEINLRHLQEVAARYPGDWGRLRDLSIVEEDGEKRINMAYLAIVGSHAVNGVAKIHSDLLKTTL</sequence>
<comment type="caution">
    <text evidence="8">The sequence shown here is derived from an EMBL/GenBank/DDBJ whole genome shotgun (WGS) entry which is preliminary data.</text>
</comment>
<dbReference type="GO" id="GO:0030170">
    <property type="term" value="F:pyridoxal phosphate binding"/>
    <property type="evidence" value="ECO:0007669"/>
    <property type="project" value="TreeGrafter"/>
</dbReference>
<gene>
    <name evidence="8" type="ORF">GIL414_LOCUS70546</name>
</gene>
<dbReference type="EC" id="2.4.1.1" evidence="7"/>
<evidence type="ECO:0000256" key="4">
    <source>
        <dbReference type="ARBA" id="ARBA00022679"/>
    </source>
</evidence>
<comment type="similarity">
    <text evidence="2 7">Belongs to the glycogen phosphorylase family.</text>
</comment>
<evidence type="ECO:0000256" key="1">
    <source>
        <dbReference type="ARBA" id="ARBA00001933"/>
    </source>
</evidence>
<dbReference type="PANTHER" id="PTHR11468:SF13">
    <property type="entry name" value="GLYCOGEN PHOSPHORYLASE"/>
    <property type="match status" value="1"/>
</dbReference>
<keyword evidence="4 7" id="KW-0808">Transferase</keyword>
<evidence type="ECO:0000256" key="6">
    <source>
        <dbReference type="ARBA" id="ARBA00023277"/>
    </source>
</evidence>
<comment type="cofactor">
    <cofactor evidence="1 7">
        <name>pyridoxal 5'-phosphate</name>
        <dbReference type="ChEBI" id="CHEBI:597326"/>
    </cofactor>
</comment>
<name>A0A8S3HQL4_9BILA</name>
<organism evidence="8 9">
    <name type="scientific">Rotaria magnacalcarata</name>
    <dbReference type="NCBI Taxonomy" id="392030"/>
    <lineage>
        <taxon>Eukaryota</taxon>
        <taxon>Metazoa</taxon>
        <taxon>Spiralia</taxon>
        <taxon>Gnathifera</taxon>
        <taxon>Rotifera</taxon>
        <taxon>Eurotatoria</taxon>
        <taxon>Bdelloidea</taxon>
        <taxon>Philodinida</taxon>
        <taxon>Philodinidae</taxon>
        <taxon>Rotaria</taxon>
    </lineage>
</organism>
<comment type="catalytic activity">
    <reaction evidence="7">
        <text>[(1-&gt;4)-alpha-D-glucosyl](n) + phosphate = [(1-&gt;4)-alpha-D-glucosyl](n-1) + alpha-D-glucose 1-phosphate</text>
        <dbReference type="Rhea" id="RHEA:41732"/>
        <dbReference type="Rhea" id="RHEA-COMP:9584"/>
        <dbReference type="Rhea" id="RHEA-COMP:9586"/>
        <dbReference type="ChEBI" id="CHEBI:15444"/>
        <dbReference type="ChEBI" id="CHEBI:43474"/>
        <dbReference type="ChEBI" id="CHEBI:58601"/>
        <dbReference type="EC" id="2.4.1.1"/>
    </reaction>
</comment>
<evidence type="ECO:0000256" key="3">
    <source>
        <dbReference type="ARBA" id="ARBA00022676"/>
    </source>
</evidence>
<keyword evidence="3 7" id="KW-0328">Glycosyltransferase</keyword>
<dbReference type="PANTHER" id="PTHR11468">
    <property type="entry name" value="GLYCOGEN PHOSPHORYLASE"/>
    <property type="match status" value="1"/>
</dbReference>
<dbReference type="AlphaFoldDB" id="A0A8S3HQL4"/>
<dbReference type="SUPFAM" id="SSF53756">
    <property type="entry name" value="UDP-Glycosyltransferase/glycogen phosphorylase"/>
    <property type="match status" value="1"/>
</dbReference>
<accession>A0A8S3HQL4</accession>
<keyword evidence="5 7" id="KW-0663">Pyridoxal phosphate</keyword>
<dbReference type="InterPro" id="IPR000811">
    <property type="entry name" value="Glyco_trans_35"/>
</dbReference>
<dbReference type="EMBL" id="CAJOBJ010332432">
    <property type="protein sequence ID" value="CAF5184590.1"/>
    <property type="molecule type" value="Genomic_DNA"/>
</dbReference>
<keyword evidence="6 7" id="KW-0119">Carbohydrate metabolism</keyword>
<dbReference type="GO" id="GO:0005737">
    <property type="term" value="C:cytoplasm"/>
    <property type="evidence" value="ECO:0007669"/>
    <property type="project" value="TreeGrafter"/>
</dbReference>
<dbReference type="Pfam" id="PF00343">
    <property type="entry name" value="Phosphorylase"/>
    <property type="match status" value="1"/>
</dbReference>
<evidence type="ECO:0000256" key="5">
    <source>
        <dbReference type="ARBA" id="ARBA00022898"/>
    </source>
</evidence>
<dbReference type="GO" id="GO:0008184">
    <property type="term" value="F:glycogen phosphorylase activity"/>
    <property type="evidence" value="ECO:0007669"/>
    <property type="project" value="InterPro"/>
</dbReference>
<evidence type="ECO:0000313" key="8">
    <source>
        <dbReference type="EMBL" id="CAF5184590.1"/>
    </source>
</evidence>
<dbReference type="Proteomes" id="UP000681720">
    <property type="component" value="Unassembled WGS sequence"/>
</dbReference>
<evidence type="ECO:0000256" key="7">
    <source>
        <dbReference type="RuleBase" id="RU000587"/>
    </source>
</evidence>
<proteinExistence type="inferred from homology"/>
<protein>
    <recommendedName>
        <fullName evidence="7">Alpha-1,4 glucan phosphorylase</fullName>
        <ecNumber evidence="7">2.4.1.1</ecNumber>
    </recommendedName>
</protein>